<dbReference type="EMBL" id="JANPWB010000003">
    <property type="protein sequence ID" value="KAJ1200541.1"/>
    <property type="molecule type" value="Genomic_DNA"/>
</dbReference>
<comment type="caution">
    <text evidence="2">The sequence shown here is derived from an EMBL/GenBank/DDBJ whole genome shotgun (WGS) entry which is preliminary data.</text>
</comment>
<gene>
    <name evidence="2" type="ORF">NDU88_004364</name>
</gene>
<organism evidence="2 3">
    <name type="scientific">Pleurodeles waltl</name>
    <name type="common">Iberian ribbed newt</name>
    <dbReference type="NCBI Taxonomy" id="8319"/>
    <lineage>
        <taxon>Eukaryota</taxon>
        <taxon>Metazoa</taxon>
        <taxon>Chordata</taxon>
        <taxon>Craniata</taxon>
        <taxon>Vertebrata</taxon>
        <taxon>Euteleostomi</taxon>
        <taxon>Amphibia</taxon>
        <taxon>Batrachia</taxon>
        <taxon>Caudata</taxon>
        <taxon>Salamandroidea</taxon>
        <taxon>Salamandridae</taxon>
        <taxon>Pleurodelinae</taxon>
        <taxon>Pleurodeles</taxon>
    </lineage>
</organism>
<name>A0AAV7VI17_PLEWA</name>
<feature type="compositionally biased region" description="Polar residues" evidence="1">
    <location>
        <begin position="74"/>
        <end position="83"/>
    </location>
</feature>
<sequence length="194" mass="21181">MLYGLPSFFKSRERPASTFRPDILADEGGIWNVRLTEGLSVPSAQRETEHSPQAGDGAQGKGGRPSERRAPATQAITRSTKNPAETGKLPRSRGHRHPRGEVPPRKSLKGASLLGSLPQLSAEERSPPDARLSGRQTCPQARGGLMMTTLEANRGQGRYKSLQEAAHPQRKTNKQRTEETITLTQKGEKVNPSE</sequence>
<dbReference type="AlphaFoldDB" id="A0AAV7VI17"/>
<reference evidence="2" key="1">
    <citation type="journal article" date="2022" name="bioRxiv">
        <title>Sequencing and chromosome-scale assembly of the giantPleurodeles waltlgenome.</title>
        <authorList>
            <person name="Brown T."/>
            <person name="Elewa A."/>
            <person name="Iarovenko S."/>
            <person name="Subramanian E."/>
            <person name="Araus A.J."/>
            <person name="Petzold A."/>
            <person name="Susuki M."/>
            <person name="Suzuki K.-i.T."/>
            <person name="Hayashi T."/>
            <person name="Toyoda A."/>
            <person name="Oliveira C."/>
            <person name="Osipova E."/>
            <person name="Leigh N.D."/>
            <person name="Simon A."/>
            <person name="Yun M.H."/>
        </authorList>
    </citation>
    <scope>NUCLEOTIDE SEQUENCE</scope>
    <source>
        <strain evidence="2">20211129_DDA</strain>
        <tissue evidence="2">Liver</tissue>
    </source>
</reference>
<feature type="region of interest" description="Disordered" evidence="1">
    <location>
        <begin position="1"/>
        <end position="27"/>
    </location>
</feature>
<evidence type="ECO:0000313" key="3">
    <source>
        <dbReference type="Proteomes" id="UP001066276"/>
    </source>
</evidence>
<evidence type="ECO:0000256" key="1">
    <source>
        <dbReference type="SAM" id="MobiDB-lite"/>
    </source>
</evidence>
<protein>
    <submittedName>
        <fullName evidence="2">Uncharacterized protein</fullName>
    </submittedName>
</protein>
<dbReference type="Proteomes" id="UP001066276">
    <property type="component" value="Chromosome 2_1"/>
</dbReference>
<keyword evidence="3" id="KW-1185">Reference proteome</keyword>
<accession>A0AAV7VI17</accession>
<evidence type="ECO:0000313" key="2">
    <source>
        <dbReference type="EMBL" id="KAJ1200541.1"/>
    </source>
</evidence>
<proteinExistence type="predicted"/>
<feature type="region of interest" description="Disordered" evidence="1">
    <location>
        <begin position="41"/>
        <end position="194"/>
    </location>
</feature>